<evidence type="ECO:0000256" key="3">
    <source>
        <dbReference type="ARBA" id="ARBA00023163"/>
    </source>
</evidence>
<keyword evidence="1" id="KW-0805">Transcription regulation</keyword>
<dbReference type="KEGG" id="dde:Dde_1158"/>
<dbReference type="Proteomes" id="UP000002710">
    <property type="component" value="Chromosome"/>
</dbReference>
<evidence type="ECO:0000313" key="5">
    <source>
        <dbReference type="EMBL" id="ABB37959.1"/>
    </source>
</evidence>
<dbReference type="STRING" id="207559.Dde_1158"/>
<proteinExistence type="predicted"/>
<evidence type="ECO:0000256" key="2">
    <source>
        <dbReference type="ARBA" id="ARBA00023125"/>
    </source>
</evidence>
<dbReference type="EMBL" id="CP000112">
    <property type="protein sequence ID" value="ABB37959.1"/>
    <property type="molecule type" value="Genomic_DNA"/>
</dbReference>
<dbReference type="Gene3D" id="2.10.109.10">
    <property type="entry name" value="Umud Fragment, subunit A"/>
    <property type="match status" value="1"/>
</dbReference>
<feature type="domain" description="Peptidase S24/S26A/S26B/S26C" evidence="4">
    <location>
        <begin position="145"/>
        <end position="264"/>
    </location>
</feature>
<dbReference type="AlphaFoldDB" id="Q313D7"/>
<dbReference type="InterPro" id="IPR039418">
    <property type="entry name" value="LexA-like"/>
</dbReference>
<keyword evidence="3" id="KW-0804">Transcription</keyword>
<dbReference type="PANTHER" id="PTHR40661:SF3">
    <property type="entry name" value="FELS-1 PROPHAGE TRANSCRIPTIONAL REGULATOR"/>
    <property type="match status" value="1"/>
</dbReference>
<dbReference type="InterPro" id="IPR015927">
    <property type="entry name" value="Peptidase_S24_S26A/B/C"/>
</dbReference>
<keyword evidence="2" id="KW-0238">DNA-binding</keyword>
<dbReference type="RefSeq" id="WP_011367181.1">
    <property type="nucleotide sequence ID" value="NC_007519.1"/>
</dbReference>
<dbReference type="SUPFAM" id="SSF47413">
    <property type="entry name" value="lambda repressor-like DNA-binding domains"/>
    <property type="match status" value="1"/>
</dbReference>
<dbReference type="Gene3D" id="1.10.260.40">
    <property type="entry name" value="lambda repressor-like DNA-binding domains"/>
    <property type="match status" value="1"/>
</dbReference>
<accession>Q313D7</accession>
<sequence length="270" mass="29866">MKATDFSESELRMQEYVEHAISRLGGVREVAVAAGVSRRTVYAWKNGERFPSRSNLNRLSGVLMRCAPSESPVPEFPAADGRESAAGLGVHENDGTEYGRRAAFGATGAAAHAAHPLHDFSDMPDLRGVLDEFVFVSKADARPSAGGGSLQTGAENVERHAFRLDWLLSKTHDTSSLRLMEVMGRSMEPTLHNGDDVLVNEGDTYLVEDKVYVVRVQDEIYIKRFARTPGRLLFRGDNRDLAYQDIEIDPQDVSCDWTVIGRVIWAGKEL</sequence>
<evidence type="ECO:0000259" key="4">
    <source>
        <dbReference type="Pfam" id="PF00717"/>
    </source>
</evidence>
<dbReference type="CDD" id="cd00093">
    <property type="entry name" value="HTH_XRE"/>
    <property type="match status" value="1"/>
</dbReference>
<dbReference type="CDD" id="cd06529">
    <property type="entry name" value="S24_LexA-like"/>
    <property type="match status" value="1"/>
</dbReference>
<evidence type="ECO:0000256" key="1">
    <source>
        <dbReference type="ARBA" id="ARBA00023015"/>
    </source>
</evidence>
<dbReference type="InterPro" id="IPR001387">
    <property type="entry name" value="Cro/C1-type_HTH"/>
</dbReference>
<dbReference type="HOGENOM" id="CLU_066192_1_2_7"/>
<dbReference type="Pfam" id="PF00717">
    <property type="entry name" value="Peptidase_S24"/>
    <property type="match status" value="1"/>
</dbReference>
<gene>
    <name evidence="5" type="ordered locus">Dde_1158</name>
</gene>
<dbReference type="PANTHER" id="PTHR40661">
    <property type="match status" value="1"/>
</dbReference>
<dbReference type="InterPro" id="IPR010982">
    <property type="entry name" value="Lambda_DNA-bd_dom_sf"/>
</dbReference>
<name>Q313D7_OLEA2</name>
<reference evidence="5 6" key="1">
    <citation type="journal article" date="2011" name="J. Bacteriol.">
        <title>Complete genome sequence and updated annotation of Desulfovibrio alaskensis G20.</title>
        <authorList>
            <person name="Hauser L.J."/>
            <person name="Land M.L."/>
            <person name="Brown S.D."/>
            <person name="Larimer F."/>
            <person name="Keller K.L."/>
            <person name="Rapp-Giles B.J."/>
            <person name="Price M.N."/>
            <person name="Lin M."/>
            <person name="Bruce D.C."/>
            <person name="Detter J.C."/>
            <person name="Tapia R."/>
            <person name="Han C.S."/>
            <person name="Goodwin L.A."/>
            <person name="Cheng J.F."/>
            <person name="Pitluck S."/>
            <person name="Copeland A."/>
            <person name="Lucas S."/>
            <person name="Nolan M."/>
            <person name="Lapidus A.L."/>
            <person name="Palumbo A.V."/>
            <person name="Wall J.D."/>
        </authorList>
    </citation>
    <scope>NUCLEOTIDE SEQUENCE [LARGE SCALE GENOMIC DNA]</scope>
    <source>
        <strain evidence="6">ATCC BAA 1058 / DSM 17464 / G20</strain>
    </source>
</reference>
<keyword evidence="6" id="KW-1185">Reference proteome</keyword>
<protein>
    <submittedName>
        <fullName evidence="5">Putative phage repressor</fullName>
    </submittedName>
</protein>
<dbReference type="eggNOG" id="COG2932">
    <property type="taxonomic scope" value="Bacteria"/>
</dbReference>
<evidence type="ECO:0000313" key="6">
    <source>
        <dbReference type="Proteomes" id="UP000002710"/>
    </source>
</evidence>
<dbReference type="InterPro" id="IPR036286">
    <property type="entry name" value="LexA/Signal_pep-like_sf"/>
</dbReference>
<dbReference type="SUPFAM" id="SSF51306">
    <property type="entry name" value="LexA/Signal peptidase"/>
    <property type="match status" value="1"/>
</dbReference>
<organism evidence="5 6">
    <name type="scientific">Oleidesulfovibrio alaskensis (strain ATCC BAA-1058 / DSM 17464 / G20)</name>
    <name type="common">Desulfovibrio alaskensis</name>
    <dbReference type="NCBI Taxonomy" id="207559"/>
    <lineage>
        <taxon>Bacteria</taxon>
        <taxon>Pseudomonadati</taxon>
        <taxon>Thermodesulfobacteriota</taxon>
        <taxon>Desulfovibrionia</taxon>
        <taxon>Desulfovibrionales</taxon>
        <taxon>Desulfovibrionaceae</taxon>
        <taxon>Oleidesulfovibrio</taxon>
    </lineage>
</organism>
<dbReference type="GO" id="GO:0003677">
    <property type="term" value="F:DNA binding"/>
    <property type="evidence" value="ECO:0007669"/>
    <property type="project" value="UniProtKB-KW"/>
</dbReference>